<dbReference type="AlphaFoldDB" id="A0A4R6KBF8"/>
<dbReference type="SUPFAM" id="SSF46894">
    <property type="entry name" value="C-terminal effector domain of the bipartite response regulators"/>
    <property type="match status" value="1"/>
</dbReference>
<accession>A0A4R6KBF8</accession>
<keyword evidence="7" id="KW-1185">Reference proteome</keyword>
<evidence type="ECO:0000256" key="2">
    <source>
        <dbReference type="ARBA" id="ARBA00023125"/>
    </source>
</evidence>
<proteinExistence type="inferred from homology"/>
<dbReference type="InterPro" id="IPR051677">
    <property type="entry name" value="AfsR-DnrI-RedD_regulator"/>
</dbReference>
<evidence type="ECO:0000256" key="3">
    <source>
        <dbReference type="PROSITE-ProRule" id="PRU01091"/>
    </source>
</evidence>
<dbReference type="Gene3D" id="1.25.40.10">
    <property type="entry name" value="Tetratricopeptide repeat domain"/>
    <property type="match status" value="1"/>
</dbReference>
<dbReference type="InterPro" id="IPR059106">
    <property type="entry name" value="WHD_MalT"/>
</dbReference>
<evidence type="ECO:0000256" key="4">
    <source>
        <dbReference type="SAM" id="MobiDB-lite"/>
    </source>
</evidence>
<feature type="DNA-binding region" description="OmpR/PhoB-type" evidence="3">
    <location>
        <begin position="680"/>
        <end position="785"/>
    </location>
</feature>
<dbReference type="Gene3D" id="1.10.10.10">
    <property type="entry name" value="Winged helix-like DNA-binding domain superfamily/Winged helix DNA-binding domain"/>
    <property type="match status" value="1"/>
</dbReference>
<feature type="compositionally biased region" description="Basic and acidic residues" evidence="4">
    <location>
        <begin position="8"/>
        <end position="23"/>
    </location>
</feature>
<evidence type="ECO:0000313" key="6">
    <source>
        <dbReference type="EMBL" id="TDO47286.1"/>
    </source>
</evidence>
<feature type="region of interest" description="Disordered" evidence="4">
    <location>
        <begin position="1"/>
        <end position="23"/>
    </location>
</feature>
<comment type="similarity">
    <text evidence="1">Belongs to the AfsR/DnrI/RedD regulatory family.</text>
</comment>
<evidence type="ECO:0000259" key="5">
    <source>
        <dbReference type="PROSITE" id="PS51755"/>
    </source>
</evidence>
<comment type="caution">
    <text evidence="6">The sequence shown here is derived from an EMBL/GenBank/DDBJ whole genome shotgun (WGS) entry which is preliminary data.</text>
</comment>
<dbReference type="Pfam" id="PF25873">
    <property type="entry name" value="WHD_MalT"/>
    <property type="match status" value="1"/>
</dbReference>
<evidence type="ECO:0000313" key="7">
    <source>
        <dbReference type="Proteomes" id="UP000295388"/>
    </source>
</evidence>
<dbReference type="GO" id="GO:0000160">
    <property type="term" value="P:phosphorelay signal transduction system"/>
    <property type="evidence" value="ECO:0007669"/>
    <property type="project" value="InterPro"/>
</dbReference>
<gene>
    <name evidence="6" type="ORF">EV643_109179</name>
</gene>
<reference evidence="6 7" key="1">
    <citation type="submission" date="2019-03" db="EMBL/GenBank/DDBJ databases">
        <title>Genomic Encyclopedia of Type Strains, Phase III (KMG-III): the genomes of soil and plant-associated and newly described type strains.</title>
        <authorList>
            <person name="Whitman W."/>
        </authorList>
    </citation>
    <scope>NUCLEOTIDE SEQUENCE [LARGE SCALE GENOMIC DNA]</scope>
    <source>
        <strain evidence="6 7">VKM Ac-2527</strain>
    </source>
</reference>
<sequence length="924" mass="100727">MGSVVFREQVRRPEPSGLSRDRLARPLLDATGPGGVLLLAPAGSGKTTLLAQIAGTPGMPTAWYRARPEDRSEDALVRHVTEALAVVLPEALDATTADQLILATETGVPTPVRLIVDDVHELAGSPAEQALERFLEYRPRHLRLLLGSRRPLSLNTPRLIVSGELLVLDGDDLRFRSWEVEELFRSVYREPLSPEAAAALTRRTGGWAAGLQLFHLATMGKSSAERIRAATELGGRSRMVRAYLTRNVLAELDPERREFLLITSTLGRLTGPLCDALLDRTGSAAVLEELETLQFFTTSTDDGSTYRYHQVLQTHLEGLLIDELGTAASREIHARSARLLEDAGHPREAMRAYALGDDWASVARLLQVGGATAVGQDWVARSELPDDDPWLALARARRYFRSGSVAAAVEAYRHAESMLDDPDFQARCADERALAEIWSAHPQPFGRAATPVRRTAQAIRQATRRVPSTREGAGGALEDGTIELLAGRFVNARELFSPLAADPTGRPVGRLCARLGLVVTELVDGNWSEAEVPLEEIALSAELEELPWFARLARGLQAAVLLATRPEGWRLDGCASLAEDCRRDGDQWGSLLMAIFIGAARLRAGQDEEAADWLRRATVEAARLEARTPQAWASALAAVALARIRHAGAAEQLKEAEGLTRSAALTGAYRLLDHARQLAETGPSRSGRSVRLFTLGGFRLELDGKPVSWPSLRPRARSLLLLLAINHDRDVHRERLIDALWPDAPADAGTHRLQVAASTVRQCLAGLGFGDQVVQRNGDAYRLVLPGAWVDLAEFETRLQRARRSGSVTDWSAVLEIAAGELLPEVGAADWVLAERDRYRLAAADAAVQVAGLARDAQALRAAQRAVELDPFRDSSWLLLAELQEGQGDPTAAALTRREHARVCAELEVTPEVRPARDGSRVRA</sequence>
<dbReference type="PANTHER" id="PTHR35807">
    <property type="entry name" value="TRANSCRIPTIONAL REGULATOR REDD-RELATED"/>
    <property type="match status" value="1"/>
</dbReference>
<keyword evidence="2 3" id="KW-0238">DNA-binding</keyword>
<dbReference type="EMBL" id="SNWQ01000009">
    <property type="protein sequence ID" value="TDO47286.1"/>
    <property type="molecule type" value="Genomic_DNA"/>
</dbReference>
<dbReference type="InterPro" id="IPR005158">
    <property type="entry name" value="BTAD"/>
</dbReference>
<dbReference type="PROSITE" id="PS51755">
    <property type="entry name" value="OMPR_PHOB"/>
    <property type="match status" value="1"/>
</dbReference>
<dbReference type="InterPro" id="IPR001867">
    <property type="entry name" value="OmpR/PhoB-type_DNA-bd"/>
</dbReference>
<dbReference type="InterPro" id="IPR036388">
    <property type="entry name" value="WH-like_DNA-bd_sf"/>
</dbReference>
<dbReference type="GO" id="GO:0003677">
    <property type="term" value="F:DNA binding"/>
    <property type="evidence" value="ECO:0007669"/>
    <property type="project" value="UniProtKB-UniRule"/>
</dbReference>
<dbReference type="GO" id="GO:0006355">
    <property type="term" value="P:regulation of DNA-templated transcription"/>
    <property type="evidence" value="ECO:0007669"/>
    <property type="project" value="InterPro"/>
</dbReference>
<dbReference type="SUPFAM" id="SSF52540">
    <property type="entry name" value="P-loop containing nucleoside triphosphate hydrolases"/>
    <property type="match status" value="1"/>
</dbReference>
<dbReference type="Gene3D" id="3.40.50.300">
    <property type="entry name" value="P-loop containing nucleotide triphosphate hydrolases"/>
    <property type="match status" value="1"/>
</dbReference>
<name>A0A4R6KBF8_9ACTN</name>
<dbReference type="Proteomes" id="UP000295388">
    <property type="component" value="Unassembled WGS sequence"/>
</dbReference>
<dbReference type="SMART" id="SM00862">
    <property type="entry name" value="Trans_reg_C"/>
    <property type="match status" value="1"/>
</dbReference>
<dbReference type="InterPro" id="IPR011990">
    <property type="entry name" value="TPR-like_helical_dom_sf"/>
</dbReference>
<feature type="domain" description="OmpR/PhoB-type" evidence="5">
    <location>
        <begin position="680"/>
        <end position="785"/>
    </location>
</feature>
<dbReference type="InterPro" id="IPR027417">
    <property type="entry name" value="P-loop_NTPase"/>
</dbReference>
<organism evidence="6 7">
    <name type="scientific">Kribbella caucasensis</name>
    <dbReference type="NCBI Taxonomy" id="2512215"/>
    <lineage>
        <taxon>Bacteria</taxon>
        <taxon>Bacillati</taxon>
        <taxon>Actinomycetota</taxon>
        <taxon>Actinomycetes</taxon>
        <taxon>Propionibacteriales</taxon>
        <taxon>Kribbellaceae</taxon>
        <taxon>Kribbella</taxon>
    </lineage>
</organism>
<dbReference type="InterPro" id="IPR016032">
    <property type="entry name" value="Sig_transdc_resp-reg_C-effctor"/>
</dbReference>
<evidence type="ECO:0000256" key="1">
    <source>
        <dbReference type="ARBA" id="ARBA00005820"/>
    </source>
</evidence>
<dbReference type="SUPFAM" id="SSF48452">
    <property type="entry name" value="TPR-like"/>
    <property type="match status" value="1"/>
</dbReference>
<protein>
    <submittedName>
        <fullName evidence="6">Transcriptional regulator</fullName>
    </submittedName>
</protein>
<dbReference type="SMART" id="SM01043">
    <property type="entry name" value="BTAD"/>
    <property type="match status" value="1"/>
</dbReference>